<organism evidence="2 3">
    <name type="scientific">Campylobacter volucris</name>
    <dbReference type="NCBI Taxonomy" id="1031542"/>
    <lineage>
        <taxon>Bacteria</taxon>
        <taxon>Pseudomonadati</taxon>
        <taxon>Campylobacterota</taxon>
        <taxon>Epsilonproteobacteria</taxon>
        <taxon>Campylobacterales</taxon>
        <taxon>Campylobacteraceae</taxon>
        <taxon>Campylobacter</taxon>
    </lineage>
</organism>
<dbReference type="InterPro" id="IPR036709">
    <property type="entry name" value="Autotransporte_beta_dom_sf"/>
</dbReference>
<dbReference type="SMART" id="SM00869">
    <property type="entry name" value="Autotransporter"/>
    <property type="match status" value="1"/>
</dbReference>
<evidence type="ECO:0000313" key="3">
    <source>
        <dbReference type="Proteomes" id="UP000321629"/>
    </source>
</evidence>
<protein>
    <submittedName>
        <fullName evidence="2">Autotransporter outer membrane beta-barrel domain-containing protein</fullName>
    </submittedName>
</protein>
<dbReference type="Pfam" id="PF03797">
    <property type="entry name" value="Autotransporter"/>
    <property type="match status" value="1"/>
</dbReference>
<dbReference type="InterPro" id="IPR005546">
    <property type="entry name" value="Autotransporte_beta"/>
</dbReference>
<comment type="caution">
    <text evidence="2">The sequence shown here is derived from an EMBL/GenBank/DDBJ whole genome shotgun (WGS) entry which is preliminary data.</text>
</comment>
<name>A0A5C7DWG4_9BACT</name>
<reference evidence="2 3" key="1">
    <citation type="submission" date="2019-07" db="EMBL/GenBank/DDBJ databases">
        <title>Rapid identification of Enteric Bacteria from Whole Genome Sequences (WGS) using Average Nucleotide Identity (ANI).</title>
        <authorList>
            <person name="Lane C."/>
        </authorList>
    </citation>
    <scope>NUCLEOTIDE SEQUENCE [LARGE SCALE GENOMIC DNA]</scope>
    <source>
        <strain evidence="2 3">2016D-0084</strain>
    </source>
</reference>
<dbReference type="Proteomes" id="UP000321629">
    <property type="component" value="Unassembled WGS sequence"/>
</dbReference>
<dbReference type="PROSITE" id="PS51208">
    <property type="entry name" value="AUTOTRANSPORTER"/>
    <property type="match status" value="1"/>
</dbReference>
<dbReference type="RefSeq" id="WP_147555100.1">
    <property type="nucleotide sequence ID" value="NZ_VOWJ01000013.1"/>
</dbReference>
<dbReference type="AlphaFoldDB" id="A0A5C7DWG4"/>
<dbReference type="Gene3D" id="2.40.128.130">
    <property type="entry name" value="Autotransporter beta-domain"/>
    <property type="match status" value="1"/>
</dbReference>
<sequence>MIDGNDLNVKVENSDNLWFIEVKDKIGQVDIKDSSLKHMEFSAGGANNSSININNSRLTGWLSLTGNNSIENIKIFNGAYVDKIQINSYITGGIEVDGANSFVRQITWLGGNGTLVKDIIAKNNALIGYIDPIETKKVAAEDGGHIYLIYNHYFLKSNTNIYAKDNGVIHYIVNNSMNLANIYAQNGTIKNFYNLNSETKKIEAKENGVIENIVNKATIKNIGANQGKIGNISNHSNINTISISNGSSINNILNTNNAKDSSTTQASIAKIEIKDKKSVIKNIINDAKIGEIDNSGSIKNLENYGEINSLSNKNGSYLYIQNFGKINAIDNQGHTTIKHDLSSVISKNRSNHTPLSIKNEGSGGVLIDGYYFNKPEFSKEEQKRNSIQLSGNNINGINIKNIVLNDKDVVKDKIYDSSTFFEYTQKNQNTINNGEGVDANEIISLTGIYDYESVGVDKYKVKEINKNELSGESLIKSLANSSRLRYINISNILDEVTSKNFKTNNHNLDILNSMEDIFIQGNYQTDDHSFFLPYYTKSNINLYNSLKLSSKTNGFIAGSQRKLLKDNGIVSFYLGYEDSKQERNDRKLNLKNDTYHGGVSYYKTLKKDDTYHYYLKTDVNFDYTHSNIEKSYTTTIETTNAKAKTFGYGADILFGGNYYMPKYNLKLNPEFGLSYKGISFNDFNLLHVGGLNEHYLSQQTNFIDSVVALKFQMPLSEKIKTNLKFGTLYNIYNDAKEKLQLGNNQLITNDISFSKWYIFTQAGLSYAINNNMDISLNYNGIFTFEETQAHTAFLKMSLWW</sequence>
<feature type="domain" description="Autotransporter" evidence="1">
    <location>
        <begin position="522"/>
        <end position="800"/>
    </location>
</feature>
<gene>
    <name evidence="2" type="ORF">FPD38_01890</name>
</gene>
<evidence type="ECO:0000259" key="1">
    <source>
        <dbReference type="PROSITE" id="PS51208"/>
    </source>
</evidence>
<proteinExistence type="predicted"/>
<evidence type="ECO:0000313" key="2">
    <source>
        <dbReference type="EMBL" id="TXE89472.1"/>
    </source>
</evidence>
<accession>A0A5C7DWG4</accession>
<dbReference type="SUPFAM" id="SSF103515">
    <property type="entry name" value="Autotransporter"/>
    <property type="match status" value="1"/>
</dbReference>
<dbReference type="EMBL" id="VOWJ01000013">
    <property type="protein sequence ID" value="TXE89472.1"/>
    <property type="molecule type" value="Genomic_DNA"/>
</dbReference>